<evidence type="ECO:0000256" key="12">
    <source>
        <dbReference type="ARBA" id="ARBA00034617"/>
    </source>
</evidence>
<comment type="catalytic activity">
    <reaction evidence="12 15">
        <text>Couples ATP hydrolysis with the unwinding of duplex DNA by translocating in the 3'-5' direction.</text>
        <dbReference type="EC" id="5.6.2.4"/>
    </reaction>
</comment>
<evidence type="ECO:0000256" key="11">
    <source>
        <dbReference type="ARBA" id="ARBA00023235"/>
    </source>
</evidence>
<dbReference type="InterPro" id="IPR027417">
    <property type="entry name" value="P-loop_NTPase"/>
</dbReference>
<dbReference type="PROSITE" id="PS51192">
    <property type="entry name" value="HELICASE_ATP_BIND_1"/>
    <property type="match status" value="1"/>
</dbReference>
<evidence type="ECO:0000313" key="19">
    <source>
        <dbReference type="Proteomes" id="UP000831189"/>
    </source>
</evidence>
<evidence type="ECO:0000256" key="5">
    <source>
        <dbReference type="ARBA" id="ARBA00022801"/>
    </source>
</evidence>
<evidence type="ECO:0000259" key="17">
    <source>
        <dbReference type="PROSITE" id="PS51194"/>
    </source>
</evidence>
<keyword evidence="3 15" id="KW-0547">Nucleotide-binding</keyword>
<keyword evidence="8" id="KW-0238">DNA-binding</keyword>
<evidence type="ECO:0000256" key="14">
    <source>
        <dbReference type="ARBA" id="ARBA00048988"/>
    </source>
</evidence>
<organism evidence="18 19">
    <name type="scientific">Pseudomonas knackmussii</name>
    <dbReference type="NCBI Taxonomy" id="65741"/>
    <lineage>
        <taxon>Bacteria</taxon>
        <taxon>Pseudomonadati</taxon>
        <taxon>Pseudomonadota</taxon>
        <taxon>Gammaproteobacteria</taxon>
        <taxon>Pseudomonadales</taxon>
        <taxon>Pseudomonadaceae</taxon>
        <taxon>Pseudomonas</taxon>
    </lineage>
</organism>
<keyword evidence="4 15" id="KW-0227">DNA damage</keyword>
<name>A0ABY4KQ21_9PSED</name>
<evidence type="ECO:0000256" key="2">
    <source>
        <dbReference type="ARBA" id="ARBA00017846"/>
    </source>
</evidence>
<dbReference type="SUPFAM" id="SSF52540">
    <property type="entry name" value="P-loop containing nucleoside triphosphate hydrolases"/>
    <property type="match status" value="1"/>
</dbReference>
<dbReference type="NCBIfam" id="NF008165">
    <property type="entry name" value="PRK10917.1-3"/>
    <property type="match status" value="1"/>
</dbReference>
<dbReference type="SMART" id="SM00490">
    <property type="entry name" value="HELICc"/>
    <property type="match status" value="1"/>
</dbReference>
<evidence type="ECO:0000256" key="10">
    <source>
        <dbReference type="ARBA" id="ARBA00023204"/>
    </source>
</evidence>
<evidence type="ECO:0000313" key="18">
    <source>
        <dbReference type="EMBL" id="UPQ82967.1"/>
    </source>
</evidence>
<reference evidence="18 19" key="1">
    <citation type="submission" date="2022-04" db="EMBL/GenBank/DDBJ databases">
        <title>Pseudomonas knackmussii B09-2.</title>
        <authorList>
            <person name="Deng Y."/>
        </authorList>
    </citation>
    <scope>NUCLEOTIDE SEQUENCE [LARGE SCALE GENOMIC DNA]</scope>
    <source>
        <strain evidence="18 19">B09-2</strain>
    </source>
</reference>
<accession>A0ABY4KQ21</accession>
<dbReference type="EC" id="5.6.2.4" evidence="13 15"/>
<keyword evidence="5 15" id="KW-0378">Hydrolase</keyword>
<evidence type="ECO:0000256" key="15">
    <source>
        <dbReference type="RuleBase" id="RU363016"/>
    </source>
</evidence>
<keyword evidence="7 15" id="KW-0067">ATP-binding</keyword>
<dbReference type="GO" id="GO:0016787">
    <property type="term" value="F:hydrolase activity"/>
    <property type="evidence" value="ECO:0007669"/>
    <property type="project" value="UniProtKB-KW"/>
</dbReference>
<dbReference type="PROSITE" id="PS51194">
    <property type="entry name" value="HELICASE_CTER"/>
    <property type="match status" value="1"/>
</dbReference>
<dbReference type="CDD" id="cd04488">
    <property type="entry name" value="RecG_wedge_OBF"/>
    <property type="match status" value="1"/>
</dbReference>
<evidence type="ECO:0000256" key="6">
    <source>
        <dbReference type="ARBA" id="ARBA00022806"/>
    </source>
</evidence>
<keyword evidence="19" id="KW-1185">Reference proteome</keyword>
<dbReference type="InterPro" id="IPR004609">
    <property type="entry name" value="ATP-dep_DNA_helicase_RecG"/>
</dbReference>
<dbReference type="Pfam" id="PF00270">
    <property type="entry name" value="DEAD"/>
    <property type="match status" value="1"/>
</dbReference>
<dbReference type="NCBIfam" id="NF008166">
    <property type="entry name" value="PRK10917.1-4"/>
    <property type="match status" value="1"/>
</dbReference>
<evidence type="ECO:0000259" key="16">
    <source>
        <dbReference type="PROSITE" id="PS51192"/>
    </source>
</evidence>
<keyword evidence="10 15" id="KW-0234">DNA repair</keyword>
<dbReference type="SMART" id="SM00487">
    <property type="entry name" value="DEXDc"/>
    <property type="match status" value="1"/>
</dbReference>
<evidence type="ECO:0000256" key="7">
    <source>
        <dbReference type="ARBA" id="ARBA00022840"/>
    </source>
</evidence>
<keyword evidence="11" id="KW-0413">Isomerase</keyword>
<evidence type="ECO:0000256" key="3">
    <source>
        <dbReference type="ARBA" id="ARBA00022741"/>
    </source>
</evidence>
<feature type="domain" description="Helicase C-terminal" evidence="17">
    <location>
        <begin position="480"/>
        <end position="626"/>
    </location>
</feature>
<evidence type="ECO:0000256" key="4">
    <source>
        <dbReference type="ARBA" id="ARBA00022763"/>
    </source>
</evidence>
<dbReference type="NCBIfam" id="NF008163">
    <property type="entry name" value="PRK10917.1-1"/>
    <property type="match status" value="1"/>
</dbReference>
<dbReference type="SUPFAM" id="SSF50249">
    <property type="entry name" value="Nucleic acid-binding proteins"/>
    <property type="match status" value="1"/>
</dbReference>
<dbReference type="InterPro" id="IPR012340">
    <property type="entry name" value="NA-bd_OB-fold"/>
</dbReference>
<dbReference type="GO" id="GO:0003678">
    <property type="term" value="F:DNA helicase activity"/>
    <property type="evidence" value="ECO:0007669"/>
    <property type="project" value="UniProtKB-EC"/>
</dbReference>
<comment type="similarity">
    <text evidence="1 15">Belongs to the helicase family. RecG subfamily.</text>
</comment>
<dbReference type="EMBL" id="CP096208">
    <property type="protein sequence ID" value="UPQ82967.1"/>
    <property type="molecule type" value="Genomic_DNA"/>
</dbReference>
<dbReference type="Pfam" id="PF17191">
    <property type="entry name" value="RecG_wedge"/>
    <property type="match status" value="1"/>
</dbReference>
<proteinExistence type="inferred from homology"/>
<evidence type="ECO:0000256" key="8">
    <source>
        <dbReference type="ARBA" id="ARBA00023125"/>
    </source>
</evidence>
<evidence type="ECO:0000256" key="9">
    <source>
        <dbReference type="ARBA" id="ARBA00023172"/>
    </source>
</evidence>
<dbReference type="Pfam" id="PF00271">
    <property type="entry name" value="Helicase_C"/>
    <property type="match status" value="1"/>
</dbReference>
<keyword evidence="6 15" id="KW-0347">Helicase</keyword>
<dbReference type="CDD" id="cd17992">
    <property type="entry name" value="DEXHc_RecG"/>
    <property type="match status" value="1"/>
</dbReference>
<dbReference type="NCBIfam" id="NF008168">
    <property type="entry name" value="PRK10917.2-2"/>
    <property type="match status" value="1"/>
</dbReference>
<dbReference type="NCBIfam" id="TIGR00643">
    <property type="entry name" value="recG"/>
    <property type="match status" value="1"/>
</dbReference>
<dbReference type="InterPro" id="IPR033454">
    <property type="entry name" value="RecG_wedge"/>
</dbReference>
<dbReference type="PANTHER" id="PTHR47964">
    <property type="entry name" value="ATP-DEPENDENT DNA HELICASE HOMOLOG RECG, CHLOROPLASTIC"/>
    <property type="match status" value="1"/>
</dbReference>
<dbReference type="Proteomes" id="UP000831189">
    <property type="component" value="Chromosome"/>
</dbReference>
<dbReference type="PANTHER" id="PTHR47964:SF1">
    <property type="entry name" value="ATP-DEPENDENT DNA HELICASE HOMOLOG RECG, CHLOROPLASTIC"/>
    <property type="match status" value="1"/>
</dbReference>
<comment type="function">
    <text evidence="15">Plays a critical role in recombination and DNA repair. Helps process Holliday junction intermediates to mature products by catalyzing branch migration. Has replication fork regression activity, unwinds stalled or blocked replication forks to make a HJ that can be resolved. Has a DNA unwinding activity characteristic of a DNA helicase with 3'-5' polarity.</text>
</comment>
<dbReference type="Gene3D" id="3.40.50.300">
    <property type="entry name" value="P-loop containing nucleotide triphosphate hydrolases"/>
    <property type="match status" value="2"/>
</dbReference>
<evidence type="ECO:0000256" key="1">
    <source>
        <dbReference type="ARBA" id="ARBA00007504"/>
    </source>
</evidence>
<protein>
    <recommendedName>
        <fullName evidence="2 15">ATP-dependent DNA helicase RecG</fullName>
        <ecNumber evidence="13 15">5.6.2.4</ecNumber>
    </recommendedName>
</protein>
<dbReference type="Gene3D" id="2.40.50.140">
    <property type="entry name" value="Nucleic acid-binding proteins"/>
    <property type="match status" value="1"/>
</dbReference>
<sequence>MSELAAVPVTAIKGVGAALAEKLAKVGLESLQDLLFHLPLRYQDRTRIVPIGALRPGQDAVIEGTVTGADVVMGRRRSLLVRLHDGSGSLSLRFYHFSQAQKEALKRGTQVRCYGEARPGASGLEIYHPEYRALTDNEPVAVEQTLTPIYPTTEGLTQQRLRQLTQQALARLGPHSLPDWLPDELTRDYRLAKLDEAIRYLHRPPPDADLEELAEGRHWAQHRLAFEELLTHQLSMQRLRESSRAQHAPPLPAARELPQRYLQNLGFQPTGAQQRVGAEIAYDLSQDEPMLRLVQGDVGAGKTVVAALAALQALEAGYQVALMAPTEILAEQHFITFCKWLEPLGIEVAWLAGKLKGKARAASLERIAAGCPMVVGTHALFQDEVRFSRLALVIIDEQHRFGVQQRLALRRKGVEGRLCPHQLIMTATPIPRTLAMSAYADLDTSILDELPPGRTPVNTVLVADSRRLEVIERVRSACNEGRQAYWVCTLIEESEELTCQAAETTFEDLSAALGGLNVGLIHGRMKPAEKAAVMAEFKEGRLQLLVATTVIEVGVDVPNASLMIIENPERLGLAQLHQLRGRVGRGSAASHCVLLYHPPLSQIGRERLAIMRETSDGFIIAEKDLELRGPGEMLGTRQTGLLQFKVADLMRDADLLPAVRDAAQALLTRWPQHVSPLLERWLRHGQQYGQV</sequence>
<dbReference type="InterPro" id="IPR001650">
    <property type="entry name" value="Helicase_C-like"/>
</dbReference>
<dbReference type="InterPro" id="IPR047112">
    <property type="entry name" value="RecG/Mfd"/>
</dbReference>
<evidence type="ECO:0000256" key="13">
    <source>
        <dbReference type="ARBA" id="ARBA00034808"/>
    </source>
</evidence>
<dbReference type="Pfam" id="PF19833">
    <property type="entry name" value="RecG_dom3_C"/>
    <property type="match status" value="1"/>
</dbReference>
<keyword evidence="9 15" id="KW-0233">DNA recombination</keyword>
<comment type="catalytic activity">
    <reaction evidence="14 15">
        <text>ATP + H2O = ADP + phosphate + H(+)</text>
        <dbReference type="Rhea" id="RHEA:13065"/>
        <dbReference type="ChEBI" id="CHEBI:15377"/>
        <dbReference type="ChEBI" id="CHEBI:15378"/>
        <dbReference type="ChEBI" id="CHEBI:30616"/>
        <dbReference type="ChEBI" id="CHEBI:43474"/>
        <dbReference type="ChEBI" id="CHEBI:456216"/>
        <dbReference type="EC" id="5.6.2.4"/>
    </reaction>
</comment>
<feature type="domain" description="Helicase ATP-binding" evidence="16">
    <location>
        <begin position="283"/>
        <end position="447"/>
    </location>
</feature>
<dbReference type="InterPro" id="IPR014001">
    <property type="entry name" value="Helicase_ATP-bd"/>
</dbReference>
<dbReference type="InterPro" id="IPR011545">
    <property type="entry name" value="DEAD/DEAH_box_helicase_dom"/>
</dbReference>
<dbReference type="InterPro" id="IPR045562">
    <property type="entry name" value="RecG_dom3_C"/>
</dbReference>
<gene>
    <name evidence="18" type="primary">recG</name>
    <name evidence="18" type="ORF">M0M42_00690</name>
</gene>